<dbReference type="GO" id="GO:0016616">
    <property type="term" value="F:oxidoreductase activity, acting on the CH-OH group of donors, NAD or NADP as acceptor"/>
    <property type="evidence" value="ECO:0007669"/>
    <property type="project" value="TreeGrafter"/>
</dbReference>
<comment type="similarity">
    <text evidence="1 3">Belongs to the short-chain dehydrogenases/reductases (SDR) family.</text>
</comment>
<reference evidence="4" key="1">
    <citation type="journal article" date="2020" name="New Phytol.">
        <title>Comparative genomics reveals dynamic genome evolution in host specialist ectomycorrhizal fungi.</title>
        <authorList>
            <person name="Lofgren L.A."/>
            <person name="Nguyen N.H."/>
            <person name="Vilgalys R."/>
            <person name="Ruytinx J."/>
            <person name="Liao H.L."/>
            <person name="Branco S."/>
            <person name="Kuo A."/>
            <person name="LaButti K."/>
            <person name="Lipzen A."/>
            <person name="Andreopoulos W."/>
            <person name="Pangilinan J."/>
            <person name="Riley R."/>
            <person name="Hundley H."/>
            <person name="Na H."/>
            <person name="Barry K."/>
            <person name="Grigoriev I.V."/>
            <person name="Stajich J.E."/>
            <person name="Kennedy P.G."/>
        </authorList>
    </citation>
    <scope>NUCLEOTIDE SEQUENCE</scope>
    <source>
        <strain evidence="4">S12</strain>
    </source>
</reference>
<dbReference type="RefSeq" id="XP_041159322.1">
    <property type="nucleotide sequence ID" value="XM_041303131.1"/>
</dbReference>
<dbReference type="Pfam" id="PF00106">
    <property type="entry name" value="adh_short"/>
    <property type="match status" value="1"/>
</dbReference>
<dbReference type="OrthoDB" id="1393670at2759"/>
<dbReference type="PANTHER" id="PTHR42760">
    <property type="entry name" value="SHORT-CHAIN DEHYDROGENASES/REDUCTASES FAMILY MEMBER"/>
    <property type="match status" value="1"/>
</dbReference>
<dbReference type="GeneID" id="64596895"/>
<evidence type="ECO:0000313" key="5">
    <source>
        <dbReference type="Proteomes" id="UP000719766"/>
    </source>
</evidence>
<organism evidence="4 5">
    <name type="scientific">Suillus plorans</name>
    <dbReference type="NCBI Taxonomy" id="116603"/>
    <lineage>
        <taxon>Eukaryota</taxon>
        <taxon>Fungi</taxon>
        <taxon>Dikarya</taxon>
        <taxon>Basidiomycota</taxon>
        <taxon>Agaricomycotina</taxon>
        <taxon>Agaricomycetes</taxon>
        <taxon>Agaricomycetidae</taxon>
        <taxon>Boletales</taxon>
        <taxon>Suillineae</taxon>
        <taxon>Suillaceae</taxon>
        <taxon>Suillus</taxon>
    </lineage>
</organism>
<sequence length="290" mass="30805">MSDPASSTTLTIQPRVALITGAAQGIGRAIALRLAEDGLDIAIADLASQRTKLDGVAEEVRAKGRRCIVLECNVSQEEEVQRMVQATEKEFDGLDVMVANAGRLLVKTMVDSTLTDFDSIFDTNVRGVFLCLRAAAQVMIKRGRGGKIISMHVHSLSRIWIIIPFVIGASSVAGKKGVALSGIYCASKAAVRSFTQALASELGSYGITVNAYAPGPIDTPLLQYSADSLEQLLGVPDGKELLRNFQATNSALKHFGMPEDIAGLVSFLASKDSAFITGQTITIDGGGWMD</sequence>
<dbReference type="PRINTS" id="PR00081">
    <property type="entry name" value="GDHRDH"/>
</dbReference>
<dbReference type="PRINTS" id="PR00080">
    <property type="entry name" value="SDRFAMILY"/>
</dbReference>
<keyword evidence="2" id="KW-0521">NADP</keyword>
<evidence type="ECO:0000256" key="1">
    <source>
        <dbReference type="ARBA" id="ARBA00006484"/>
    </source>
</evidence>
<dbReference type="AlphaFoldDB" id="A0A9P7APL0"/>
<proteinExistence type="inferred from homology"/>
<evidence type="ECO:0000256" key="3">
    <source>
        <dbReference type="RuleBase" id="RU000363"/>
    </source>
</evidence>
<keyword evidence="5" id="KW-1185">Reference proteome</keyword>
<dbReference type="Pfam" id="PF13561">
    <property type="entry name" value="adh_short_C2"/>
    <property type="match status" value="1"/>
</dbReference>
<evidence type="ECO:0000313" key="4">
    <source>
        <dbReference type="EMBL" id="KAG1792753.1"/>
    </source>
</evidence>
<dbReference type="InterPro" id="IPR036291">
    <property type="entry name" value="NAD(P)-bd_dom_sf"/>
</dbReference>
<dbReference type="InterPro" id="IPR002347">
    <property type="entry name" value="SDR_fam"/>
</dbReference>
<dbReference type="Gene3D" id="3.40.50.720">
    <property type="entry name" value="NAD(P)-binding Rossmann-like Domain"/>
    <property type="match status" value="1"/>
</dbReference>
<dbReference type="FunFam" id="3.40.50.720:FF:000084">
    <property type="entry name" value="Short-chain dehydrogenase reductase"/>
    <property type="match status" value="1"/>
</dbReference>
<comment type="caution">
    <text evidence="4">The sequence shown here is derived from an EMBL/GenBank/DDBJ whole genome shotgun (WGS) entry which is preliminary data.</text>
</comment>
<dbReference type="EMBL" id="JABBWE010000034">
    <property type="protein sequence ID" value="KAG1792753.1"/>
    <property type="molecule type" value="Genomic_DNA"/>
</dbReference>
<dbReference type="GO" id="GO:0006633">
    <property type="term" value="P:fatty acid biosynthetic process"/>
    <property type="evidence" value="ECO:0007669"/>
    <property type="project" value="TreeGrafter"/>
</dbReference>
<dbReference type="InterPro" id="IPR020904">
    <property type="entry name" value="Sc_DH/Rdtase_CS"/>
</dbReference>
<protein>
    <submittedName>
        <fullName evidence="4">Uncharacterized protein</fullName>
    </submittedName>
</protein>
<evidence type="ECO:0000256" key="2">
    <source>
        <dbReference type="ARBA" id="ARBA00022857"/>
    </source>
</evidence>
<name>A0A9P7APL0_9AGAM</name>
<accession>A0A9P7APL0</accession>
<dbReference type="GO" id="GO:0048038">
    <property type="term" value="F:quinone binding"/>
    <property type="evidence" value="ECO:0007669"/>
    <property type="project" value="TreeGrafter"/>
</dbReference>
<dbReference type="Proteomes" id="UP000719766">
    <property type="component" value="Unassembled WGS sequence"/>
</dbReference>
<dbReference type="PANTHER" id="PTHR42760:SF121">
    <property type="entry name" value="3-OXOACYL-(ACYL-CARRIER-PROTEIN) REDUCTASE"/>
    <property type="match status" value="1"/>
</dbReference>
<dbReference type="SUPFAM" id="SSF51735">
    <property type="entry name" value="NAD(P)-binding Rossmann-fold domains"/>
    <property type="match status" value="1"/>
</dbReference>
<gene>
    <name evidence="4" type="ORF">HD556DRAFT_1377687</name>
</gene>
<dbReference type="PROSITE" id="PS00061">
    <property type="entry name" value="ADH_SHORT"/>
    <property type="match status" value="1"/>
</dbReference>